<dbReference type="STRING" id="57577.A0A2K3MY33"/>
<gene>
    <name evidence="3" type="ORF">L195_g018859</name>
</gene>
<dbReference type="Proteomes" id="UP000236291">
    <property type="component" value="Unassembled WGS sequence"/>
</dbReference>
<feature type="domain" description="Glucosamine/galactosamine-6-phosphate isomerase" evidence="2">
    <location>
        <begin position="71"/>
        <end position="156"/>
    </location>
</feature>
<evidence type="ECO:0000259" key="2">
    <source>
        <dbReference type="Pfam" id="PF01182"/>
    </source>
</evidence>
<dbReference type="PANTHER" id="PTHR11054">
    <property type="entry name" value="6-PHOSPHOGLUCONOLACTONASE"/>
    <property type="match status" value="1"/>
</dbReference>
<dbReference type="InterPro" id="IPR039104">
    <property type="entry name" value="6PGL"/>
</dbReference>
<reference evidence="3 4" key="2">
    <citation type="journal article" date="2017" name="Front. Plant Sci.">
        <title>Gene Classification and Mining of Molecular Markers Useful in Red Clover (Trifolium pratense) Breeding.</title>
        <authorList>
            <person name="Istvanek J."/>
            <person name="Dluhosova J."/>
            <person name="Dluhos P."/>
            <person name="Patkova L."/>
            <person name="Nedelnik J."/>
            <person name="Repkova J."/>
        </authorList>
    </citation>
    <scope>NUCLEOTIDE SEQUENCE [LARGE SCALE GENOMIC DNA]</scope>
    <source>
        <strain evidence="4">cv. Tatra</strain>
        <tissue evidence="3">Young leaves</tissue>
    </source>
</reference>
<dbReference type="Gene3D" id="3.40.50.1360">
    <property type="match status" value="1"/>
</dbReference>
<sequence length="157" mass="17860">MAYYTYTHSALHLRIPSSLSLSNPNIHLPSTRISFQPLRFKGLNAKPNNRFICKAVKSSMAASSQVEIFEKEELAVSLAKYTADLSNKFTHQRGAFTVCLSGGSLINYLRKLLEPPHVDSIEWAKWHVFWVDERVVPKDHQDSNYKLAFDGFLSKVC</sequence>
<evidence type="ECO:0000313" key="4">
    <source>
        <dbReference type="Proteomes" id="UP000236291"/>
    </source>
</evidence>
<organism evidence="3 4">
    <name type="scientific">Trifolium pratense</name>
    <name type="common">Red clover</name>
    <dbReference type="NCBI Taxonomy" id="57577"/>
    <lineage>
        <taxon>Eukaryota</taxon>
        <taxon>Viridiplantae</taxon>
        <taxon>Streptophyta</taxon>
        <taxon>Embryophyta</taxon>
        <taxon>Tracheophyta</taxon>
        <taxon>Spermatophyta</taxon>
        <taxon>Magnoliopsida</taxon>
        <taxon>eudicotyledons</taxon>
        <taxon>Gunneridae</taxon>
        <taxon>Pentapetalae</taxon>
        <taxon>rosids</taxon>
        <taxon>fabids</taxon>
        <taxon>Fabales</taxon>
        <taxon>Fabaceae</taxon>
        <taxon>Papilionoideae</taxon>
        <taxon>50 kb inversion clade</taxon>
        <taxon>NPAAA clade</taxon>
        <taxon>Hologalegina</taxon>
        <taxon>IRL clade</taxon>
        <taxon>Trifolieae</taxon>
        <taxon>Trifolium</taxon>
    </lineage>
</organism>
<protein>
    <submittedName>
        <fullName evidence="3">Putative 6-phosphogluconolactonase chloroplastic-like</fullName>
    </submittedName>
</protein>
<evidence type="ECO:0000313" key="3">
    <source>
        <dbReference type="EMBL" id="PNX95666.1"/>
    </source>
</evidence>
<accession>A0A2K3MY33</accession>
<comment type="pathway">
    <text evidence="1">Carbohydrate degradation; pentose phosphate pathway.</text>
</comment>
<dbReference type="GO" id="GO:0006098">
    <property type="term" value="P:pentose-phosphate shunt"/>
    <property type="evidence" value="ECO:0007669"/>
    <property type="project" value="UniProtKB-UniPathway"/>
</dbReference>
<dbReference type="EMBL" id="ASHM01013699">
    <property type="protein sequence ID" value="PNX95666.1"/>
    <property type="molecule type" value="Genomic_DNA"/>
</dbReference>
<name>A0A2K3MY33_TRIPR</name>
<dbReference type="UniPathway" id="UPA00115"/>
<dbReference type="AlphaFoldDB" id="A0A2K3MY33"/>
<dbReference type="ExpressionAtlas" id="A0A2K3MY33">
    <property type="expression patterns" value="baseline"/>
</dbReference>
<dbReference type="PANTHER" id="PTHR11054:SF22">
    <property type="entry name" value="6-PHOSPHOGLUCONOLACTONASE 3, CHLOROPLASTIC"/>
    <property type="match status" value="1"/>
</dbReference>
<comment type="caution">
    <text evidence="3">The sequence shown here is derived from an EMBL/GenBank/DDBJ whole genome shotgun (WGS) entry which is preliminary data.</text>
</comment>
<dbReference type="Pfam" id="PF01182">
    <property type="entry name" value="Glucosamine_iso"/>
    <property type="match status" value="1"/>
</dbReference>
<reference evidence="3 4" key="1">
    <citation type="journal article" date="2014" name="Am. J. Bot.">
        <title>Genome assembly and annotation for red clover (Trifolium pratense; Fabaceae).</title>
        <authorList>
            <person name="Istvanek J."/>
            <person name="Jaros M."/>
            <person name="Krenek A."/>
            <person name="Repkova J."/>
        </authorList>
    </citation>
    <scope>NUCLEOTIDE SEQUENCE [LARGE SCALE GENOMIC DNA]</scope>
    <source>
        <strain evidence="4">cv. Tatra</strain>
        <tissue evidence="3">Young leaves</tissue>
    </source>
</reference>
<dbReference type="InterPro" id="IPR037171">
    <property type="entry name" value="NagB/RpiA_transferase-like"/>
</dbReference>
<dbReference type="SUPFAM" id="SSF100950">
    <property type="entry name" value="NagB/RpiA/CoA transferase-like"/>
    <property type="match status" value="1"/>
</dbReference>
<evidence type="ECO:0000256" key="1">
    <source>
        <dbReference type="ARBA" id="ARBA00004959"/>
    </source>
</evidence>
<dbReference type="InterPro" id="IPR006148">
    <property type="entry name" value="Glc/Gal-6P_isomerase"/>
</dbReference>
<proteinExistence type="predicted"/>
<dbReference type="GO" id="GO:0005975">
    <property type="term" value="P:carbohydrate metabolic process"/>
    <property type="evidence" value="ECO:0007669"/>
    <property type="project" value="InterPro"/>
</dbReference>